<comment type="caution">
    <text evidence="2">The sequence shown here is derived from an EMBL/GenBank/DDBJ whole genome shotgun (WGS) entry which is preliminary data.</text>
</comment>
<evidence type="ECO:0000313" key="2">
    <source>
        <dbReference type="EMBL" id="OAE22160.1"/>
    </source>
</evidence>
<protein>
    <submittedName>
        <fullName evidence="2">Uncharacterized protein</fullName>
    </submittedName>
</protein>
<dbReference type="EMBL" id="LVLJ01003268">
    <property type="protein sequence ID" value="OAE22160.1"/>
    <property type="molecule type" value="Genomic_DNA"/>
</dbReference>
<feature type="compositionally biased region" description="Basic and acidic residues" evidence="1">
    <location>
        <begin position="101"/>
        <end position="113"/>
    </location>
</feature>
<dbReference type="Proteomes" id="UP000077202">
    <property type="component" value="Unassembled WGS sequence"/>
</dbReference>
<gene>
    <name evidence="2" type="ORF">AXG93_3271s1030</name>
</gene>
<dbReference type="AlphaFoldDB" id="A0A176VMR6"/>
<feature type="region of interest" description="Disordered" evidence="1">
    <location>
        <begin position="93"/>
        <end position="113"/>
    </location>
</feature>
<sequence length="320" mass="35216">MRYSGLLCSALPRGGSAEARRDDERLGTGRGEKGIPVRRSSLTLPNVTEGTEEAHYRKLDIHASRPTQRSPPLPPIQVEGAICRLSSPSFFLSGQASPGRNETETEKQGPSRARGLEWRVAWGVTSLTPPSASDLSATHRRLLRTCVASFRLASLSTVFVNHSFRPPYSLPPLTLLSAKADLLAGSHGEQFRTQLLPLSQRSLQSLAHGPHVLPPCRKQKFPFLELSSQKGTISASFRAPLRLSINRNGSVRESCISLGWVFGEAVLDRCSNLVCNVSGFQTKWVWVVVAKLSRASYNNEFEVQRSGIPLYKKIWNGLSC</sequence>
<reference evidence="2" key="1">
    <citation type="submission" date="2016-03" db="EMBL/GenBank/DDBJ databases">
        <title>Mechanisms controlling the formation of the plant cell surface in tip-growing cells are functionally conserved among land plants.</title>
        <authorList>
            <person name="Honkanen S."/>
            <person name="Jones V.A."/>
            <person name="Morieri G."/>
            <person name="Champion C."/>
            <person name="Hetherington A.J."/>
            <person name="Kelly S."/>
            <person name="Saint-Marcoux D."/>
            <person name="Proust H."/>
            <person name="Prescott H."/>
            <person name="Dolan L."/>
        </authorList>
    </citation>
    <scope>NUCLEOTIDE SEQUENCE [LARGE SCALE GENOMIC DNA]</scope>
    <source>
        <tissue evidence="2">Whole gametophyte</tissue>
    </source>
</reference>
<proteinExistence type="predicted"/>
<name>A0A176VMR6_MARPO</name>
<organism evidence="2 3">
    <name type="scientific">Marchantia polymorpha subsp. ruderalis</name>
    <dbReference type="NCBI Taxonomy" id="1480154"/>
    <lineage>
        <taxon>Eukaryota</taxon>
        <taxon>Viridiplantae</taxon>
        <taxon>Streptophyta</taxon>
        <taxon>Embryophyta</taxon>
        <taxon>Marchantiophyta</taxon>
        <taxon>Marchantiopsida</taxon>
        <taxon>Marchantiidae</taxon>
        <taxon>Marchantiales</taxon>
        <taxon>Marchantiaceae</taxon>
        <taxon>Marchantia</taxon>
    </lineage>
</organism>
<keyword evidence="3" id="KW-1185">Reference proteome</keyword>
<evidence type="ECO:0000256" key="1">
    <source>
        <dbReference type="SAM" id="MobiDB-lite"/>
    </source>
</evidence>
<feature type="region of interest" description="Disordered" evidence="1">
    <location>
        <begin position="12"/>
        <end position="36"/>
    </location>
</feature>
<accession>A0A176VMR6</accession>
<evidence type="ECO:0000313" key="3">
    <source>
        <dbReference type="Proteomes" id="UP000077202"/>
    </source>
</evidence>
<feature type="compositionally biased region" description="Basic and acidic residues" evidence="1">
    <location>
        <begin position="18"/>
        <end position="35"/>
    </location>
</feature>